<dbReference type="RefSeq" id="WP_219508136.1">
    <property type="nucleotide sequence ID" value="NZ_JAHXDN010000012.1"/>
</dbReference>
<keyword evidence="3" id="KW-1133">Transmembrane helix</keyword>
<dbReference type="Proteomes" id="UP001138661">
    <property type="component" value="Unassembled WGS sequence"/>
</dbReference>
<dbReference type="EMBL" id="JAHXDN010000012">
    <property type="protein sequence ID" value="MBW4710839.1"/>
    <property type="molecule type" value="Genomic_DNA"/>
</dbReference>
<keyword evidence="6" id="KW-1185">Reference proteome</keyword>
<dbReference type="NCBIfam" id="TIGR01730">
    <property type="entry name" value="RND_mfp"/>
    <property type="match status" value="1"/>
</dbReference>
<keyword evidence="3" id="KW-0812">Transmembrane</keyword>
<evidence type="ECO:0000313" key="5">
    <source>
        <dbReference type="EMBL" id="MBW4710839.1"/>
    </source>
</evidence>
<name>A0A9X1G0T3_9RHOB</name>
<comment type="caution">
    <text evidence="5">The sequence shown here is derived from an EMBL/GenBank/DDBJ whole genome shotgun (WGS) entry which is preliminary data.</text>
</comment>
<dbReference type="GO" id="GO:0015562">
    <property type="term" value="F:efflux transmembrane transporter activity"/>
    <property type="evidence" value="ECO:0007669"/>
    <property type="project" value="TreeGrafter"/>
</dbReference>
<gene>
    <name evidence="5" type="ORF">KX928_23870</name>
</gene>
<dbReference type="AlphaFoldDB" id="A0A9X1G0T3"/>
<feature type="domain" description="CzcB-like barrel-sandwich hybrid" evidence="4">
    <location>
        <begin position="116"/>
        <end position="249"/>
    </location>
</feature>
<evidence type="ECO:0000313" key="6">
    <source>
        <dbReference type="Proteomes" id="UP001138661"/>
    </source>
</evidence>
<feature type="region of interest" description="Disordered" evidence="2">
    <location>
        <begin position="1"/>
        <end position="28"/>
    </location>
</feature>
<proteinExistence type="inferred from homology"/>
<keyword evidence="3" id="KW-0472">Membrane</keyword>
<sequence length="412" mass="43742">MSKMDQDAIKVKGRPESANETPHVVQPSRKPMWMRRALGSALSLTLMGGIVASAAFAYHRIQEDASLATENAAILRTSNPVPVAADVAVSEDAYVVPRRYIGLVVPNRATTFGFEINGRVASIAVDIGDAVAAGDVLATLDQRRTNAALETAEAGLARARALLQLREVEVERAQSLRSSGTITQQSLDQALSNVQAARADVEASAAQIRSLQIDLEDTILRAPFDGEVIEMSFDLGDVVAPDRAILTMAGTGRSEAHIGVPVDLATRFTEGDVVSAIYRGREIEVEVRSNVSRVNAASQTMNLVVALSPDVAAIEGERIVLMADQTIEQRGIWVPVGALVSDLNGLFAVQIAANAEGDTLEIARAPVLVHYSDGQRAYVSGAIRDGDKIVTEGTNRVSPGQTVTVAAVEVDD</sequence>
<dbReference type="PANTHER" id="PTHR30469:SF11">
    <property type="entry name" value="BLL4320 PROTEIN"/>
    <property type="match status" value="1"/>
</dbReference>
<accession>A0A9X1G0T3</accession>
<comment type="similarity">
    <text evidence="1">Belongs to the membrane fusion protein (MFP) (TC 8.A.1) family.</text>
</comment>
<evidence type="ECO:0000256" key="3">
    <source>
        <dbReference type="SAM" id="Phobius"/>
    </source>
</evidence>
<dbReference type="Pfam" id="PF25973">
    <property type="entry name" value="BSH_CzcB"/>
    <property type="match status" value="1"/>
</dbReference>
<dbReference type="PANTHER" id="PTHR30469">
    <property type="entry name" value="MULTIDRUG RESISTANCE PROTEIN MDTA"/>
    <property type="match status" value="1"/>
</dbReference>
<dbReference type="GO" id="GO:1990281">
    <property type="term" value="C:efflux pump complex"/>
    <property type="evidence" value="ECO:0007669"/>
    <property type="project" value="TreeGrafter"/>
</dbReference>
<dbReference type="InterPro" id="IPR006143">
    <property type="entry name" value="RND_pump_MFP"/>
</dbReference>
<organism evidence="5 6">
    <name type="scientific">Roseobacter insulae</name>
    <dbReference type="NCBI Taxonomy" id="2859783"/>
    <lineage>
        <taxon>Bacteria</taxon>
        <taxon>Pseudomonadati</taxon>
        <taxon>Pseudomonadota</taxon>
        <taxon>Alphaproteobacteria</taxon>
        <taxon>Rhodobacterales</taxon>
        <taxon>Roseobacteraceae</taxon>
        <taxon>Roseobacter</taxon>
    </lineage>
</organism>
<evidence type="ECO:0000256" key="2">
    <source>
        <dbReference type="SAM" id="MobiDB-lite"/>
    </source>
</evidence>
<feature type="transmembrane region" description="Helical" evidence="3">
    <location>
        <begin position="37"/>
        <end position="58"/>
    </location>
</feature>
<protein>
    <submittedName>
        <fullName evidence="5">Efflux RND transporter periplasmic adaptor subunit</fullName>
    </submittedName>
</protein>
<evidence type="ECO:0000256" key="1">
    <source>
        <dbReference type="ARBA" id="ARBA00009477"/>
    </source>
</evidence>
<evidence type="ECO:0000259" key="4">
    <source>
        <dbReference type="Pfam" id="PF25973"/>
    </source>
</evidence>
<reference evidence="5" key="1">
    <citation type="submission" date="2021-07" db="EMBL/GenBank/DDBJ databases">
        <title>Roseobacter insulae sp. nov., isolated from a tidal flat.</title>
        <authorList>
            <person name="Park S."/>
            <person name="Yoon J.-H."/>
        </authorList>
    </citation>
    <scope>NUCLEOTIDE SEQUENCE</scope>
    <source>
        <strain evidence="5">YSTF-M11</strain>
    </source>
</reference>
<feature type="compositionally biased region" description="Basic and acidic residues" evidence="2">
    <location>
        <begin position="1"/>
        <end position="17"/>
    </location>
</feature>
<dbReference type="InterPro" id="IPR058647">
    <property type="entry name" value="BSH_CzcB-like"/>
</dbReference>